<dbReference type="SUPFAM" id="SSF52954">
    <property type="entry name" value="Class II aaRS ABD-related"/>
    <property type="match status" value="1"/>
</dbReference>
<dbReference type="InterPro" id="IPR027031">
    <property type="entry name" value="Gly-tRNA_synthase/POLG2"/>
</dbReference>
<dbReference type="InterPro" id="IPR036621">
    <property type="entry name" value="Anticodon-bd_dom_sf"/>
</dbReference>
<evidence type="ECO:0000313" key="3">
    <source>
        <dbReference type="RefSeq" id="XP_006814771.1"/>
    </source>
</evidence>
<organism evidence="2 3">
    <name type="scientific">Saccoglossus kowalevskii</name>
    <name type="common">Acorn worm</name>
    <dbReference type="NCBI Taxonomy" id="10224"/>
    <lineage>
        <taxon>Eukaryota</taxon>
        <taxon>Metazoa</taxon>
        <taxon>Hemichordata</taxon>
        <taxon>Enteropneusta</taxon>
        <taxon>Harrimaniidae</taxon>
        <taxon>Saccoglossus</taxon>
    </lineage>
</organism>
<dbReference type="GeneID" id="102808210"/>
<dbReference type="SUPFAM" id="SSF55681">
    <property type="entry name" value="Class II aaRS and biotin synthetases"/>
    <property type="match status" value="1"/>
</dbReference>
<dbReference type="Gene3D" id="3.30.930.10">
    <property type="entry name" value="Bira Bifunctional Protein, Domain 2"/>
    <property type="match status" value="1"/>
</dbReference>
<dbReference type="Pfam" id="PF03129">
    <property type="entry name" value="HGTP_anticodon"/>
    <property type="match status" value="1"/>
</dbReference>
<proteinExistence type="predicted"/>
<dbReference type="Proteomes" id="UP000694865">
    <property type="component" value="Unplaced"/>
</dbReference>
<protein>
    <submittedName>
        <fullName evidence="3">DNA polymerase subunit gamma-2, mitochondrial-like</fullName>
    </submittedName>
</protein>
<evidence type="ECO:0000313" key="2">
    <source>
        <dbReference type="Proteomes" id="UP000694865"/>
    </source>
</evidence>
<dbReference type="PANTHER" id="PTHR10745">
    <property type="entry name" value="GLYCYL-TRNA SYNTHETASE/DNA POLYMERASE SUBUNIT GAMMA-2"/>
    <property type="match status" value="1"/>
</dbReference>
<reference evidence="3" key="1">
    <citation type="submission" date="2025-08" db="UniProtKB">
        <authorList>
            <consortium name="RefSeq"/>
        </authorList>
    </citation>
    <scope>IDENTIFICATION</scope>
    <source>
        <tissue evidence="3">Testes</tissue>
    </source>
</reference>
<sequence length="319" mass="37076">MKIMDPFSDTGHDGNSQQQNVYLQPSCEKGILYNYPAVLKLLNQKLPFGLAEIARCFRKNIHDNSDKFLFNLPEFTQMSMQFYSPPSVATKWMNVWQRERIIWWRKFAGYPSKFHLTDIKMTETQQTVDIQYEFPWGVDSVEIITNRGDVDLVELERQSGINMQGRYGRKVVTPVVIETTAGLDRGMLAYLLDAYQEKERSDTRGKLKERKILRLHMKITPIKVVVHPIKNTRELREISEHLAKELRLSGVNTLYVCDAMTLDQHLVRFDEMGVPFTVIINEGTLKTGVIGMRSRDTALREQMHITEVKTLLLEHLKKE</sequence>
<feature type="domain" description="Aminoacyl-transfer RNA synthetases class-II family profile" evidence="1">
    <location>
        <begin position="1"/>
        <end position="221"/>
    </location>
</feature>
<dbReference type="RefSeq" id="XP_006814771.1">
    <property type="nucleotide sequence ID" value="XM_006814708.1"/>
</dbReference>
<dbReference type="PRINTS" id="PR01043">
    <property type="entry name" value="TRNASYNTHGLY"/>
</dbReference>
<dbReference type="InterPro" id="IPR006195">
    <property type="entry name" value="aa-tRNA-synth_II"/>
</dbReference>
<dbReference type="InterPro" id="IPR004154">
    <property type="entry name" value="Anticodon-bd"/>
</dbReference>
<dbReference type="InterPro" id="IPR045864">
    <property type="entry name" value="aa-tRNA-synth_II/BPL/LPL"/>
</dbReference>
<dbReference type="PANTHER" id="PTHR10745:SF8">
    <property type="entry name" value="DNA POLYMERASE SUBUNIT GAMMA-2, MITOCHONDRIAL"/>
    <property type="match status" value="1"/>
</dbReference>
<keyword evidence="2" id="KW-1185">Reference proteome</keyword>
<dbReference type="PROSITE" id="PS50862">
    <property type="entry name" value="AA_TRNA_LIGASE_II"/>
    <property type="match status" value="1"/>
</dbReference>
<accession>A0ABM0M430</accession>
<gene>
    <name evidence="3" type="primary">LOC102808210</name>
</gene>
<name>A0ABM0M430_SACKO</name>
<evidence type="ECO:0000259" key="1">
    <source>
        <dbReference type="PROSITE" id="PS50862"/>
    </source>
</evidence>
<dbReference type="Gene3D" id="3.40.50.800">
    <property type="entry name" value="Anticodon-binding domain"/>
    <property type="match status" value="1"/>
</dbReference>